<evidence type="ECO:0000256" key="3">
    <source>
        <dbReference type="ARBA" id="ARBA00023004"/>
    </source>
</evidence>
<keyword evidence="2" id="KW-0479">Metal-binding</keyword>
<feature type="non-terminal residue" evidence="5">
    <location>
        <position position="177"/>
    </location>
</feature>
<evidence type="ECO:0000259" key="4">
    <source>
        <dbReference type="PROSITE" id="PS51007"/>
    </source>
</evidence>
<dbReference type="GO" id="GO:0009055">
    <property type="term" value="F:electron transfer activity"/>
    <property type="evidence" value="ECO:0007669"/>
    <property type="project" value="InterPro"/>
</dbReference>
<sequence>MNIKSFVPLLLVVAFLLGLQKCLYQNPRELNVEFLPEMIHSAAYDAYAPNPNFKDGKTLQPPVAGTIVRGFLPEYSEPGLTEELAGKVLVNAIKLSTEALTRGSFIFATYCQICHGSTGLGDGPVAKRGVPPPPSLQSEIIKAMPDGQLYFIISNGKGNMPPYRAQIQRDDRWKVIH</sequence>
<dbReference type="SUPFAM" id="SSF46626">
    <property type="entry name" value="Cytochrome c"/>
    <property type="match status" value="1"/>
</dbReference>
<reference evidence="5" key="1">
    <citation type="journal article" date="2014" name="Front. Microbiol.">
        <title>High frequency of phylogenetically diverse reductive dehalogenase-homologous genes in deep subseafloor sedimentary metagenomes.</title>
        <authorList>
            <person name="Kawai M."/>
            <person name="Futagami T."/>
            <person name="Toyoda A."/>
            <person name="Takaki Y."/>
            <person name="Nishi S."/>
            <person name="Hori S."/>
            <person name="Arai W."/>
            <person name="Tsubouchi T."/>
            <person name="Morono Y."/>
            <person name="Uchiyama I."/>
            <person name="Ito T."/>
            <person name="Fujiyama A."/>
            <person name="Inagaki F."/>
            <person name="Takami H."/>
        </authorList>
    </citation>
    <scope>NUCLEOTIDE SEQUENCE</scope>
    <source>
        <strain evidence="5">Expedition CK06-06</strain>
    </source>
</reference>
<keyword evidence="3" id="KW-0408">Iron</keyword>
<organism evidence="5">
    <name type="scientific">marine sediment metagenome</name>
    <dbReference type="NCBI Taxonomy" id="412755"/>
    <lineage>
        <taxon>unclassified sequences</taxon>
        <taxon>metagenomes</taxon>
        <taxon>ecological metagenomes</taxon>
    </lineage>
</organism>
<evidence type="ECO:0000313" key="5">
    <source>
        <dbReference type="EMBL" id="GAF88031.1"/>
    </source>
</evidence>
<dbReference type="PANTHER" id="PTHR40394:SF2">
    <property type="entry name" value="QUINOL:CYTOCHROME C OXIDOREDUCTASE MEMBRANE PROTEIN"/>
    <property type="match status" value="1"/>
</dbReference>
<comment type="caution">
    <text evidence="5">The sequence shown here is derived from an EMBL/GenBank/DDBJ whole genome shotgun (WGS) entry which is preliminary data.</text>
</comment>
<dbReference type="EMBL" id="BARS01019177">
    <property type="protein sequence ID" value="GAF88031.1"/>
    <property type="molecule type" value="Genomic_DNA"/>
</dbReference>
<protein>
    <recommendedName>
        <fullName evidence="4">Cytochrome c domain-containing protein</fullName>
    </recommendedName>
</protein>
<dbReference type="Gene3D" id="1.10.760.10">
    <property type="entry name" value="Cytochrome c-like domain"/>
    <property type="match status" value="1"/>
</dbReference>
<feature type="domain" description="Cytochrome c" evidence="4">
    <location>
        <begin position="98"/>
        <end position="177"/>
    </location>
</feature>
<dbReference type="Pfam" id="PF13442">
    <property type="entry name" value="Cytochrome_CBB3"/>
    <property type="match status" value="1"/>
</dbReference>
<dbReference type="PANTHER" id="PTHR40394">
    <property type="entry name" value="LIPOPROTEIN-RELATED"/>
    <property type="match status" value="1"/>
</dbReference>
<name>X0TLA3_9ZZZZ</name>
<dbReference type="GO" id="GO:0046872">
    <property type="term" value="F:metal ion binding"/>
    <property type="evidence" value="ECO:0007669"/>
    <property type="project" value="UniProtKB-KW"/>
</dbReference>
<dbReference type="InterPro" id="IPR036909">
    <property type="entry name" value="Cyt_c-like_dom_sf"/>
</dbReference>
<gene>
    <name evidence="5" type="ORF">S01H1_31112</name>
</gene>
<dbReference type="AlphaFoldDB" id="X0TLA3"/>
<dbReference type="PROSITE" id="PS51007">
    <property type="entry name" value="CYTC"/>
    <property type="match status" value="1"/>
</dbReference>
<dbReference type="InterPro" id="IPR009056">
    <property type="entry name" value="Cyt_c-like_dom"/>
</dbReference>
<accession>X0TLA3</accession>
<evidence type="ECO:0000256" key="2">
    <source>
        <dbReference type="ARBA" id="ARBA00022723"/>
    </source>
</evidence>
<keyword evidence="1" id="KW-0349">Heme</keyword>
<proteinExistence type="predicted"/>
<dbReference type="GO" id="GO:0020037">
    <property type="term" value="F:heme binding"/>
    <property type="evidence" value="ECO:0007669"/>
    <property type="project" value="InterPro"/>
</dbReference>
<evidence type="ECO:0000256" key="1">
    <source>
        <dbReference type="ARBA" id="ARBA00022617"/>
    </source>
</evidence>